<gene>
    <name evidence="4" type="ORF">NKE59_08500</name>
</gene>
<dbReference type="SFLD" id="SFLDG01129">
    <property type="entry name" value="C1.5:_HAD__Beta-PGM__Phosphata"/>
    <property type="match status" value="1"/>
</dbReference>
<organism evidence="4">
    <name type="scientific">Polynucleobacter sp. UK-FUSCHL-C3</name>
    <dbReference type="NCBI Taxonomy" id="2955208"/>
    <lineage>
        <taxon>Bacteria</taxon>
        <taxon>Pseudomonadati</taxon>
        <taxon>Pseudomonadota</taxon>
        <taxon>Betaproteobacteria</taxon>
        <taxon>Burkholderiales</taxon>
        <taxon>Burkholderiaceae</taxon>
        <taxon>Polynucleobacter</taxon>
    </lineage>
</organism>
<dbReference type="PANTHER" id="PTHR43316">
    <property type="entry name" value="HYDROLASE, HALOACID DELAHOGENASE-RELATED"/>
    <property type="match status" value="1"/>
</dbReference>
<dbReference type="InterPro" id="IPR006328">
    <property type="entry name" value="2-HAD"/>
</dbReference>
<dbReference type="Gene3D" id="3.40.50.1000">
    <property type="entry name" value="HAD superfamily/HAD-like"/>
    <property type="match status" value="1"/>
</dbReference>
<evidence type="ECO:0000256" key="3">
    <source>
        <dbReference type="RuleBase" id="RU368077"/>
    </source>
</evidence>
<dbReference type="PRINTS" id="PR00413">
    <property type="entry name" value="HADHALOGNASE"/>
</dbReference>
<reference evidence="4" key="1">
    <citation type="submission" date="2022-06" db="EMBL/GenBank/DDBJ databases">
        <title>New Polynucleobacter species.</title>
        <authorList>
            <person name="Hahn M.W."/>
        </authorList>
    </citation>
    <scope>NUCLEOTIDE SEQUENCE</scope>
    <source>
        <strain evidence="4">UK-FUSCHL-C3</strain>
    </source>
</reference>
<comment type="catalytic activity">
    <reaction evidence="3">
        <text>an (S)-2-haloacid + H2O = a (2R)-2-hydroxycarboxylate + a halide anion + H(+)</text>
        <dbReference type="Rhea" id="RHEA:11192"/>
        <dbReference type="ChEBI" id="CHEBI:15377"/>
        <dbReference type="ChEBI" id="CHEBI:15378"/>
        <dbReference type="ChEBI" id="CHEBI:16042"/>
        <dbReference type="ChEBI" id="CHEBI:58314"/>
        <dbReference type="ChEBI" id="CHEBI:137405"/>
        <dbReference type="EC" id="3.8.1.2"/>
    </reaction>
</comment>
<proteinExistence type="inferred from homology"/>
<dbReference type="GO" id="GO:0018784">
    <property type="term" value="F:(S)-2-haloacid dehalogenase activity"/>
    <property type="evidence" value="ECO:0007669"/>
    <property type="project" value="UniProtKB-UniRule"/>
</dbReference>
<protein>
    <recommendedName>
        <fullName evidence="3">(S)-2-haloacid dehalogenase</fullName>
        <ecNumber evidence="3">3.8.1.2</ecNumber>
    </recommendedName>
    <alternativeName>
        <fullName evidence="3">2-haloalkanoic acid dehalogenase</fullName>
    </alternativeName>
    <alternativeName>
        <fullName evidence="3">Halocarboxylic acid halidohydrolase</fullName>
    </alternativeName>
    <alternativeName>
        <fullName evidence="3">L-2-haloacid dehalogenase</fullName>
    </alternativeName>
</protein>
<sequence>MKYQLIAFDAYGTLFDVYSIGALAEKLFPGQGKALSVLWRDKQLEYTRLISLSDPQNPSGSKHYQSFWDVTIAALHYSCKQLGLNLTHEYETQLLGQHAKLSPFPESAEALQAIHAGGLKTCILSNGNLQMLSWAIDHSQLGNELDAVISVDEARQFKITPASYQLVLNHFPIPKNEVLFVSCNAWDIIGANWFGFDTFWVNRYQLPFEEIGLAPTHQGNDLNDLRQLLLS</sequence>
<dbReference type="SFLD" id="SFLDF00045">
    <property type="entry name" value="2-haloacid_dehalogenase"/>
    <property type="match status" value="1"/>
</dbReference>
<keyword evidence="2 3" id="KW-0378">Hydrolase</keyword>
<name>A0AAU8A1T9_9BURK</name>
<dbReference type="PANTHER" id="PTHR43316:SF3">
    <property type="entry name" value="HALOACID DEHALOGENASE, TYPE II (AFU_ORTHOLOGUE AFUA_2G07750)-RELATED"/>
    <property type="match status" value="1"/>
</dbReference>
<dbReference type="EMBL" id="CP099959">
    <property type="protein sequence ID" value="XCC57517.1"/>
    <property type="molecule type" value="Genomic_DNA"/>
</dbReference>
<dbReference type="InterPro" id="IPR051540">
    <property type="entry name" value="S-2-haloacid_dehalogenase"/>
</dbReference>
<comment type="function">
    <text evidence="3">Catalyzes the hydrolytic dehalogenation of small (S)-2-haloalkanoic acids to yield the corresponding (R)-2-hydroxyalkanoic acids.</text>
</comment>
<dbReference type="InterPro" id="IPR023214">
    <property type="entry name" value="HAD_sf"/>
</dbReference>
<accession>A0AAU8A1T9</accession>
<dbReference type="Gene3D" id="1.10.150.240">
    <property type="entry name" value="Putative phosphatase, domain 2"/>
    <property type="match status" value="1"/>
</dbReference>
<dbReference type="SFLD" id="SFLDS00003">
    <property type="entry name" value="Haloacid_Dehalogenase"/>
    <property type="match status" value="1"/>
</dbReference>
<dbReference type="SFLD" id="SFLDG01135">
    <property type="entry name" value="C1.5.6:_HAD__Beta-PGM__Phospha"/>
    <property type="match status" value="1"/>
</dbReference>
<dbReference type="InterPro" id="IPR036412">
    <property type="entry name" value="HAD-like_sf"/>
</dbReference>
<dbReference type="CDD" id="cd02588">
    <property type="entry name" value="HAD_L2-DEX"/>
    <property type="match status" value="1"/>
</dbReference>
<dbReference type="InterPro" id="IPR023198">
    <property type="entry name" value="PGP-like_dom2"/>
</dbReference>
<dbReference type="EC" id="3.8.1.2" evidence="3"/>
<evidence type="ECO:0000313" key="4">
    <source>
        <dbReference type="EMBL" id="XCC57517.1"/>
    </source>
</evidence>
<dbReference type="Pfam" id="PF00702">
    <property type="entry name" value="Hydrolase"/>
    <property type="match status" value="1"/>
</dbReference>
<dbReference type="NCBIfam" id="TIGR01428">
    <property type="entry name" value="HAD_type_II"/>
    <property type="match status" value="1"/>
</dbReference>
<dbReference type="AlphaFoldDB" id="A0AAU8A1T9"/>
<evidence type="ECO:0000256" key="1">
    <source>
        <dbReference type="ARBA" id="ARBA00008106"/>
    </source>
</evidence>
<evidence type="ECO:0000256" key="2">
    <source>
        <dbReference type="ARBA" id="ARBA00022801"/>
    </source>
</evidence>
<comment type="similarity">
    <text evidence="1 3">Belongs to the HAD-like hydrolase superfamily. S-2-haloalkanoic acid dehalogenase family.</text>
</comment>
<dbReference type="RefSeq" id="WP_353438552.1">
    <property type="nucleotide sequence ID" value="NZ_CP099959.1"/>
</dbReference>
<dbReference type="SUPFAM" id="SSF56784">
    <property type="entry name" value="HAD-like"/>
    <property type="match status" value="1"/>
</dbReference>
<dbReference type="InterPro" id="IPR006439">
    <property type="entry name" value="HAD-SF_hydro_IA"/>
</dbReference>
<dbReference type="NCBIfam" id="TIGR01493">
    <property type="entry name" value="HAD-SF-IA-v2"/>
    <property type="match status" value="1"/>
</dbReference>